<evidence type="ECO:0000313" key="1">
    <source>
        <dbReference type="EMBL" id="MDP9895028.1"/>
    </source>
</evidence>
<sequence length="72" mass="8285">MKKELAQQIGQEVDEMLNRFGATLQLVRDSCTEEEFKWYKSTVSPVMGALVLDVLNPLYKKYPEAKPEGYDD</sequence>
<dbReference type="EMBL" id="JAUSRD010000010">
    <property type="protein sequence ID" value="MDP9895028.1"/>
    <property type="molecule type" value="Genomic_DNA"/>
</dbReference>
<dbReference type="Proteomes" id="UP001242045">
    <property type="component" value="Unassembled WGS sequence"/>
</dbReference>
<organism evidence="1 2">
    <name type="scientific">Variovorax boronicumulans</name>
    <dbReference type="NCBI Taxonomy" id="436515"/>
    <lineage>
        <taxon>Bacteria</taxon>
        <taxon>Pseudomonadati</taxon>
        <taxon>Pseudomonadota</taxon>
        <taxon>Betaproteobacteria</taxon>
        <taxon>Burkholderiales</taxon>
        <taxon>Comamonadaceae</taxon>
        <taxon>Variovorax</taxon>
    </lineage>
</organism>
<evidence type="ECO:0000313" key="2">
    <source>
        <dbReference type="Proteomes" id="UP001242045"/>
    </source>
</evidence>
<accession>A0AAW8D2S5</accession>
<gene>
    <name evidence="1" type="ORF">J2W31_004153</name>
</gene>
<reference evidence="1" key="1">
    <citation type="submission" date="2023-07" db="EMBL/GenBank/DDBJ databases">
        <title>Sorghum-associated microbial communities from plants grown in Nebraska, USA.</title>
        <authorList>
            <person name="Schachtman D."/>
        </authorList>
    </citation>
    <scope>NUCLEOTIDE SEQUENCE</scope>
    <source>
        <strain evidence="1">DS3754</strain>
    </source>
</reference>
<dbReference type="AlphaFoldDB" id="A0AAW8D2S5"/>
<dbReference type="RefSeq" id="WP_306882479.1">
    <property type="nucleotide sequence ID" value="NZ_JAUSRD010000010.1"/>
</dbReference>
<name>A0AAW8D2S5_9BURK</name>
<protein>
    <submittedName>
        <fullName evidence="1">Uncharacterized protein</fullName>
    </submittedName>
</protein>
<proteinExistence type="predicted"/>
<comment type="caution">
    <text evidence="1">The sequence shown here is derived from an EMBL/GenBank/DDBJ whole genome shotgun (WGS) entry which is preliminary data.</text>
</comment>